<keyword evidence="5" id="KW-0489">Methyltransferase</keyword>
<evidence type="ECO:0000313" key="6">
    <source>
        <dbReference type="Proteomes" id="UP001595783"/>
    </source>
</evidence>
<keyword evidence="1 3" id="KW-0694">RNA-binding</keyword>
<dbReference type="EMBL" id="JBHRZO010000055">
    <property type="protein sequence ID" value="MFC3848463.1"/>
    <property type="molecule type" value="Genomic_DNA"/>
</dbReference>
<dbReference type="SUPFAM" id="SSF55174">
    <property type="entry name" value="Alpha-L RNA-binding motif"/>
    <property type="match status" value="1"/>
</dbReference>
<dbReference type="SMART" id="SM00363">
    <property type="entry name" value="S4"/>
    <property type="match status" value="1"/>
</dbReference>
<dbReference type="InterPro" id="IPR036986">
    <property type="entry name" value="S4_RNA-bd_sf"/>
</dbReference>
<dbReference type="NCBIfam" id="TIGR00478">
    <property type="entry name" value="tly"/>
    <property type="match status" value="1"/>
</dbReference>
<proteinExistence type="inferred from homology"/>
<protein>
    <submittedName>
        <fullName evidence="5">TlyA family RNA methyltransferase</fullName>
    </submittedName>
</protein>
<evidence type="ECO:0000256" key="1">
    <source>
        <dbReference type="ARBA" id="ARBA00022884"/>
    </source>
</evidence>
<keyword evidence="5" id="KW-0808">Transferase</keyword>
<evidence type="ECO:0000256" key="2">
    <source>
        <dbReference type="ARBA" id="ARBA00029460"/>
    </source>
</evidence>
<dbReference type="RefSeq" id="WP_104752750.1">
    <property type="nucleotide sequence ID" value="NZ_FZMF01000044.1"/>
</dbReference>
<dbReference type="InterPro" id="IPR002877">
    <property type="entry name" value="RNA_MeTrfase_FtsJ_dom"/>
</dbReference>
<sequence>MRLDQFLVLKGLAQSRSQAKTLIEQGLIKSVGRTLFKASLQVPLDLELSVPQRVFVSRAGAKLWHYLAHYPLDCTNKVILDVGSSKGGFAQVLLEKGAKKVVCVDVGTNQLDPCLREHPQVRIVEQCDIRTFIPQETYDFLTCDVSFISLSKILGVLCALSAECLVLFKPQFEVGKEVKRNKRGVVCDPMRVETRLKEFIGEIETLGRRVRHIQPSEIKGKAGNAEIFIHFQR</sequence>
<dbReference type="Proteomes" id="UP001595783">
    <property type="component" value="Unassembled WGS sequence"/>
</dbReference>
<dbReference type="InterPro" id="IPR002942">
    <property type="entry name" value="S4_RNA-bd"/>
</dbReference>
<dbReference type="SUPFAM" id="SSF53335">
    <property type="entry name" value="S-adenosyl-L-methionine-dependent methyltransferases"/>
    <property type="match status" value="1"/>
</dbReference>
<feature type="domain" description="RNA-binding S4" evidence="4">
    <location>
        <begin position="1"/>
        <end position="61"/>
    </location>
</feature>
<dbReference type="PANTHER" id="PTHR32319">
    <property type="entry name" value="BACTERIAL HEMOLYSIN-LIKE PROTEIN"/>
    <property type="match status" value="1"/>
</dbReference>
<dbReference type="CDD" id="cd02440">
    <property type="entry name" value="AdoMet_MTases"/>
    <property type="match status" value="1"/>
</dbReference>
<dbReference type="InterPro" id="IPR029063">
    <property type="entry name" value="SAM-dependent_MTases_sf"/>
</dbReference>
<gene>
    <name evidence="5" type="ORF">ACFOPX_08080</name>
</gene>
<name>A0ABV7ZIQ8_9HELI</name>
<accession>A0ABV7ZIQ8</accession>
<dbReference type="GO" id="GO:0032259">
    <property type="term" value="P:methylation"/>
    <property type="evidence" value="ECO:0007669"/>
    <property type="project" value="UniProtKB-KW"/>
</dbReference>
<evidence type="ECO:0000313" key="5">
    <source>
        <dbReference type="EMBL" id="MFC3848463.1"/>
    </source>
</evidence>
<dbReference type="InterPro" id="IPR047048">
    <property type="entry name" value="TlyA"/>
</dbReference>
<reference evidence="6" key="1">
    <citation type="journal article" date="2019" name="Int. J. Syst. Evol. Microbiol.">
        <title>The Global Catalogue of Microorganisms (GCM) 10K type strain sequencing project: providing services to taxonomists for standard genome sequencing and annotation.</title>
        <authorList>
            <consortium name="The Broad Institute Genomics Platform"/>
            <consortium name="The Broad Institute Genome Sequencing Center for Infectious Disease"/>
            <person name="Wu L."/>
            <person name="Ma J."/>
        </authorList>
    </citation>
    <scope>NUCLEOTIDE SEQUENCE [LARGE SCALE GENOMIC DNA]</scope>
    <source>
        <strain evidence="6">CCUG 53816</strain>
    </source>
</reference>
<comment type="similarity">
    <text evidence="2">Belongs to the TlyA family.</text>
</comment>
<dbReference type="Pfam" id="PF01728">
    <property type="entry name" value="FtsJ"/>
    <property type="match status" value="1"/>
</dbReference>
<dbReference type="Pfam" id="PF01479">
    <property type="entry name" value="S4"/>
    <property type="match status" value="1"/>
</dbReference>
<evidence type="ECO:0000259" key="4">
    <source>
        <dbReference type="SMART" id="SM00363"/>
    </source>
</evidence>
<dbReference type="Gene3D" id="3.40.50.150">
    <property type="entry name" value="Vaccinia Virus protein VP39"/>
    <property type="match status" value="1"/>
</dbReference>
<keyword evidence="6" id="KW-1185">Reference proteome</keyword>
<dbReference type="Gene3D" id="3.10.290.10">
    <property type="entry name" value="RNA-binding S4 domain"/>
    <property type="match status" value="1"/>
</dbReference>
<evidence type="ECO:0000256" key="3">
    <source>
        <dbReference type="PROSITE-ProRule" id="PRU00182"/>
    </source>
</evidence>
<dbReference type="PANTHER" id="PTHR32319:SF0">
    <property type="entry name" value="BACTERIAL HEMOLYSIN-LIKE PROTEIN"/>
    <property type="match status" value="1"/>
</dbReference>
<dbReference type="PROSITE" id="PS50889">
    <property type="entry name" value="S4"/>
    <property type="match status" value="1"/>
</dbReference>
<organism evidence="5 6">
    <name type="scientific">Helicobacter baculiformis</name>
    <dbReference type="NCBI Taxonomy" id="427351"/>
    <lineage>
        <taxon>Bacteria</taxon>
        <taxon>Pseudomonadati</taxon>
        <taxon>Campylobacterota</taxon>
        <taxon>Epsilonproteobacteria</taxon>
        <taxon>Campylobacterales</taxon>
        <taxon>Helicobacteraceae</taxon>
        <taxon>Helicobacter</taxon>
    </lineage>
</organism>
<dbReference type="CDD" id="cd00165">
    <property type="entry name" value="S4"/>
    <property type="match status" value="1"/>
</dbReference>
<dbReference type="InterPro" id="IPR004538">
    <property type="entry name" value="Hemolysin_A/TlyA"/>
</dbReference>
<comment type="caution">
    <text evidence="5">The sequence shown here is derived from an EMBL/GenBank/DDBJ whole genome shotgun (WGS) entry which is preliminary data.</text>
</comment>
<dbReference type="GO" id="GO:0008168">
    <property type="term" value="F:methyltransferase activity"/>
    <property type="evidence" value="ECO:0007669"/>
    <property type="project" value="UniProtKB-KW"/>
</dbReference>